<comment type="subcellular location">
    <subcellularLocation>
        <location evidence="1">Cell membrane</location>
        <topology evidence="1">Multi-pass membrane protein</topology>
    </subcellularLocation>
</comment>
<dbReference type="Proteomes" id="UP001319882">
    <property type="component" value="Unassembled WGS sequence"/>
</dbReference>
<comment type="caution">
    <text evidence="8">The sequence shown here is derived from an EMBL/GenBank/DDBJ whole genome shotgun (WGS) entry which is preliminary data.</text>
</comment>
<feature type="region of interest" description="Disordered" evidence="6">
    <location>
        <begin position="318"/>
        <end position="339"/>
    </location>
</feature>
<evidence type="ECO:0000256" key="1">
    <source>
        <dbReference type="ARBA" id="ARBA00004651"/>
    </source>
</evidence>
<evidence type="ECO:0000256" key="5">
    <source>
        <dbReference type="ARBA" id="ARBA00023136"/>
    </source>
</evidence>
<evidence type="ECO:0000256" key="4">
    <source>
        <dbReference type="ARBA" id="ARBA00022989"/>
    </source>
</evidence>
<feature type="transmembrane region" description="Helical" evidence="7">
    <location>
        <begin position="197"/>
        <end position="214"/>
    </location>
</feature>
<dbReference type="RefSeq" id="WP_227389438.1">
    <property type="nucleotide sequence ID" value="NZ_JBHSCJ010000010.1"/>
</dbReference>
<dbReference type="PIRSF" id="PIRSF035875">
    <property type="entry name" value="RNase_BN"/>
    <property type="match status" value="1"/>
</dbReference>
<feature type="transmembrane region" description="Helical" evidence="7">
    <location>
        <begin position="42"/>
        <end position="71"/>
    </location>
</feature>
<dbReference type="Pfam" id="PF03631">
    <property type="entry name" value="Virul_fac_BrkB"/>
    <property type="match status" value="1"/>
</dbReference>
<feature type="transmembrane region" description="Helical" evidence="7">
    <location>
        <begin position="226"/>
        <end position="250"/>
    </location>
</feature>
<feature type="transmembrane region" description="Helical" evidence="7">
    <location>
        <begin position="153"/>
        <end position="177"/>
    </location>
</feature>
<dbReference type="PANTHER" id="PTHR30213:SF0">
    <property type="entry name" value="UPF0761 MEMBRANE PROTEIN YIHY"/>
    <property type="match status" value="1"/>
</dbReference>
<name>A0ABS8DR96_9GAMM</name>
<accession>A0ABS8DR96</accession>
<proteinExistence type="predicted"/>
<evidence type="ECO:0000313" key="8">
    <source>
        <dbReference type="EMBL" id="MCB8888773.1"/>
    </source>
</evidence>
<evidence type="ECO:0000256" key="6">
    <source>
        <dbReference type="SAM" id="MobiDB-lite"/>
    </source>
</evidence>
<evidence type="ECO:0000313" key="9">
    <source>
        <dbReference type="Proteomes" id="UP001319882"/>
    </source>
</evidence>
<gene>
    <name evidence="8" type="ORF">GEV37_06545</name>
</gene>
<evidence type="ECO:0000256" key="3">
    <source>
        <dbReference type="ARBA" id="ARBA00022692"/>
    </source>
</evidence>
<feature type="transmembrane region" description="Helical" evidence="7">
    <location>
        <begin position="112"/>
        <end position="141"/>
    </location>
</feature>
<keyword evidence="5 7" id="KW-0472">Membrane</keyword>
<protein>
    <submittedName>
        <fullName evidence="8">YihY/virulence factor BrkB family protein</fullName>
    </submittedName>
</protein>
<keyword evidence="4 7" id="KW-1133">Transmembrane helix</keyword>
<evidence type="ECO:0000256" key="2">
    <source>
        <dbReference type="ARBA" id="ARBA00022475"/>
    </source>
</evidence>
<dbReference type="InterPro" id="IPR017039">
    <property type="entry name" value="Virul_fac_BrkB"/>
</dbReference>
<sequence>MSPSHHKTTSRGRRARTPEEIPKLGLLDVGWRVIRAARRNRLTMLAAGVAFYALLALFPTIAAVISLWGLLFDPVEAGQQLYEIGRFMPGDAANLIDQQADQVIENTEAGNFMAAMIGLAIAMFVASKGVAVLVVGLNVVYGESEKRPFLHRTVLLTALTFGLIVMTLVSLGFIGLIPVMVDSLTIEPPVDQIIKWLRWPALLIMMSFLISLLYRFAPYRRKPRWVWINYGTLFATVTWLLGSAILSLYVRYFTAFSDLYGSLGAVVALMIWFWLSAFIVLFGAELNCELERQTLSDTTVGRPRPLGHREAFAADTVGVTNPLGGDSDKRYDGDKRDDE</sequence>
<keyword evidence="3 7" id="KW-0812">Transmembrane</keyword>
<dbReference type="NCBIfam" id="TIGR00765">
    <property type="entry name" value="yihY_not_rbn"/>
    <property type="match status" value="1"/>
</dbReference>
<feature type="transmembrane region" description="Helical" evidence="7">
    <location>
        <begin position="262"/>
        <end position="284"/>
    </location>
</feature>
<dbReference type="EMBL" id="WHVL01000002">
    <property type="protein sequence ID" value="MCB8888773.1"/>
    <property type="molecule type" value="Genomic_DNA"/>
</dbReference>
<evidence type="ECO:0000256" key="7">
    <source>
        <dbReference type="SAM" id="Phobius"/>
    </source>
</evidence>
<reference evidence="8 9" key="1">
    <citation type="journal article" date="2021" name="Sci. Rep.">
        <title>Genome analysis of a halophilic bacterium Halomonas malpeensis YU-PRIM-29(T) reveals its exopolysaccharide and pigment producing capabilities.</title>
        <authorList>
            <person name="Athmika"/>
            <person name="Ghate S.D."/>
            <person name="Arun A.B."/>
            <person name="Rao S.S."/>
            <person name="Kumar S.T.A."/>
            <person name="Kandiyil M.K."/>
            <person name="Saptami K."/>
            <person name="Rekha P.D."/>
        </authorList>
    </citation>
    <scope>NUCLEOTIDE SEQUENCE [LARGE SCALE GENOMIC DNA]</scope>
    <source>
        <strain evidence="9">prim 29</strain>
    </source>
</reference>
<dbReference type="PANTHER" id="PTHR30213">
    <property type="entry name" value="INNER MEMBRANE PROTEIN YHJD"/>
    <property type="match status" value="1"/>
</dbReference>
<organism evidence="8 9">
    <name type="scientific">Vreelandella malpeensis</name>
    <dbReference type="NCBI Taxonomy" id="1172368"/>
    <lineage>
        <taxon>Bacteria</taxon>
        <taxon>Pseudomonadati</taxon>
        <taxon>Pseudomonadota</taxon>
        <taxon>Gammaproteobacteria</taxon>
        <taxon>Oceanospirillales</taxon>
        <taxon>Halomonadaceae</taxon>
        <taxon>Vreelandella</taxon>
    </lineage>
</organism>
<keyword evidence="2" id="KW-1003">Cell membrane</keyword>
<feature type="compositionally biased region" description="Basic and acidic residues" evidence="6">
    <location>
        <begin position="326"/>
        <end position="339"/>
    </location>
</feature>
<keyword evidence="9" id="KW-1185">Reference proteome</keyword>